<organism evidence="3 4">
    <name type="scientific">Candidatus Saccharimonas aalborgensis</name>
    <dbReference type="NCBI Taxonomy" id="1332188"/>
    <lineage>
        <taxon>Bacteria</taxon>
        <taxon>Candidatus Saccharimonadota</taxon>
        <taxon>Candidatus Saccharimonadia</taxon>
        <taxon>Candidatus Saccharimonadales</taxon>
        <taxon>Candidatus Saccharimonadaceae</taxon>
        <taxon>Candidatus Saccharimonas</taxon>
    </lineage>
</organism>
<gene>
    <name evidence="3" type="ORF">L336_0633</name>
</gene>
<feature type="signal peptide" evidence="2">
    <location>
        <begin position="1"/>
        <end position="27"/>
    </location>
</feature>
<dbReference type="EMBL" id="CP005957">
    <property type="protein sequence ID" value="AGL62336.1"/>
    <property type="molecule type" value="Genomic_DNA"/>
</dbReference>
<feature type="chain" id="PRO_5004369693" evidence="2">
    <location>
        <begin position="28"/>
        <end position="260"/>
    </location>
</feature>
<sequence>MKQSFKHTTSLVGLSFAIALVPTLSFAIEAQPDNQQPTTTGGQSSFCRSLSDITTKTSGEISSRSGKLSSTRDTADKERSSNRSSVDAKLMADRKTWETKRDENFSKLESLAKTPGQKAAVATYVKTIKNAIETRQMANDKARTQYRTAVDALIAAHRSAVDTRVATFTNSVKTAVATAKASCATNPQTTAETFRASLKQARETFSAAKQEDAKLGPQIKALATTRDAAIKANNETMKQTVEAARTVLKTALKDTSDTQN</sequence>
<dbReference type="AlphaFoldDB" id="R4PYN1"/>
<protein>
    <submittedName>
        <fullName evidence="3">Uncharacterized protein</fullName>
    </submittedName>
</protein>
<evidence type="ECO:0000256" key="1">
    <source>
        <dbReference type="SAM" id="MobiDB-lite"/>
    </source>
</evidence>
<name>R4PYN1_9BACT</name>
<evidence type="ECO:0000313" key="4">
    <source>
        <dbReference type="Proteomes" id="UP000013893"/>
    </source>
</evidence>
<keyword evidence="2" id="KW-0732">Signal</keyword>
<feature type="region of interest" description="Disordered" evidence="1">
    <location>
        <begin position="57"/>
        <end position="95"/>
    </location>
</feature>
<dbReference type="Proteomes" id="UP000013893">
    <property type="component" value="Chromosome"/>
</dbReference>
<dbReference type="HOGENOM" id="CLU_1068285_0_0_0"/>
<accession>R4PYN1</accession>
<dbReference type="RefSeq" id="WP_015641786.1">
    <property type="nucleotide sequence ID" value="NC_021219.1"/>
</dbReference>
<evidence type="ECO:0000313" key="3">
    <source>
        <dbReference type="EMBL" id="AGL62336.1"/>
    </source>
</evidence>
<reference evidence="3 4" key="1">
    <citation type="journal article" date="2013" name="Nat. Biotechnol.">
        <title>Genome sequences of rare, uncultured bacteria obtained by differential coverage binning of multiple metagenomes.</title>
        <authorList>
            <person name="Albertsen M."/>
            <person name="Hugenholtz P."/>
            <person name="Skarshewski A."/>
            <person name="Nielsen K.L."/>
            <person name="Tyson G.W."/>
            <person name="Nielsen P.H."/>
        </authorList>
    </citation>
    <scope>NUCLEOTIDE SEQUENCE [LARGE SCALE GENOMIC DNA]</scope>
    <source>
        <strain evidence="3">TM71</strain>
    </source>
</reference>
<evidence type="ECO:0000256" key="2">
    <source>
        <dbReference type="SAM" id="SignalP"/>
    </source>
</evidence>
<dbReference type="STRING" id="1332188.L336_0633"/>
<keyword evidence="4" id="KW-1185">Reference proteome</keyword>
<feature type="compositionally biased region" description="Polar residues" evidence="1">
    <location>
        <begin position="57"/>
        <end position="72"/>
    </location>
</feature>
<proteinExistence type="predicted"/>
<dbReference type="KEGG" id="saal:L336_0633"/>